<proteinExistence type="predicted"/>
<keyword evidence="3" id="KW-1185">Reference proteome</keyword>
<organism evidence="2 3">
    <name type="scientific">Oerskovia paurometabola</name>
    <dbReference type="NCBI Taxonomy" id="162170"/>
    <lineage>
        <taxon>Bacteria</taxon>
        <taxon>Bacillati</taxon>
        <taxon>Actinomycetota</taxon>
        <taxon>Actinomycetes</taxon>
        <taxon>Micrococcales</taxon>
        <taxon>Cellulomonadaceae</taxon>
        <taxon>Oerskovia</taxon>
    </lineage>
</organism>
<dbReference type="RefSeq" id="WP_307823922.1">
    <property type="nucleotide sequence ID" value="NZ_BAAAIY010000005.1"/>
</dbReference>
<accession>A0ABW1X6T7</accession>
<protein>
    <submittedName>
        <fullName evidence="2">NfeD family protein</fullName>
    </submittedName>
</protein>
<dbReference type="EMBL" id="JBHSTM010000002">
    <property type="protein sequence ID" value="MFC6423902.1"/>
    <property type="molecule type" value="Genomic_DNA"/>
</dbReference>
<feature type="transmembrane region" description="Helical" evidence="1">
    <location>
        <begin position="6"/>
        <end position="30"/>
    </location>
</feature>
<keyword evidence="1" id="KW-0472">Membrane</keyword>
<keyword evidence="1" id="KW-0812">Transmembrane</keyword>
<gene>
    <name evidence="2" type="ORF">ACFP71_03635</name>
</gene>
<evidence type="ECO:0000313" key="2">
    <source>
        <dbReference type="EMBL" id="MFC6423902.1"/>
    </source>
</evidence>
<feature type="transmembrane region" description="Helical" evidence="1">
    <location>
        <begin position="67"/>
        <end position="87"/>
    </location>
</feature>
<dbReference type="Gene3D" id="2.40.50.140">
    <property type="entry name" value="Nucleic acid-binding proteins"/>
    <property type="match status" value="1"/>
</dbReference>
<sequence>MSDPGGYAVITFVVVGIVGLALVLVSMILGEFIELGDGAVSGTSLGVGAIVFGATGAIVVSNDLPVVLAYVGSVALAALAILLVAVLTAKLRASDDAVPVSLVGVQGTATSDISPATGEVSLDAAHELERRLAWADEPIPSGARVVVLEQSGTRVRVRRYFPND</sequence>
<feature type="transmembrane region" description="Helical" evidence="1">
    <location>
        <begin position="42"/>
        <end position="61"/>
    </location>
</feature>
<evidence type="ECO:0000256" key="1">
    <source>
        <dbReference type="SAM" id="Phobius"/>
    </source>
</evidence>
<evidence type="ECO:0000313" key="3">
    <source>
        <dbReference type="Proteomes" id="UP001596305"/>
    </source>
</evidence>
<dbReference type="InterPro" id="IPR012340">
    <property type="entry name" value="NA-bd_OB-fold"/>
</dbReference>
<name>A0ABW1X6T7_9CELL</name>
<keyword evidence="1" id="KW-1133">Transmembrane helix</keyword>
<reference evidence="3" key="1">
    <citation type="journal article" date="2019" name="Int. J. Syst. Evol. Microbiol.">
        <title>The Global Catalogue of Microorganisms (GCM) 10K type strain sequencing project: providing services to taxonomists for standard genome sequencing and annotation.</title>
        <authorList>
            <consortium name="The Broad Institute Genomics Platform"/>
            <consortium name="The Broad Institute Genome Sequencing Center for Infectious Disease"/>
            <person name="Wu L."/>
            <person name="Ma J."/>
        </authorList>
    </citation>
    <scope>NUCLEOTIDE SEQUENCE [LARGE SCALE GENOMIC DNA]</scope>
    <source>
        <strain evidence="3">CCUG 47105</strain>
    </source>
</reference>
<comment type="caution">
    <text evidence="2">The sequence shown here is derived from an EMBL/GenBank/DDBJ whole genome shotgun (WGS) entry which is preliminary data.</text>
</comment>
<dbReference type="Proteomes" id="UP001596305">
    <property type="component" value="Unassembled WGS sequence"/>
</dbReference>